<gene>
    <name evidence="3" type="ORF">N1028_14625</name>
</gene>
<dbReference type="RefSeq" id="WP_259530102.1">
    <property type="nucleotide sequence ID" value="NZ_JANLCK010000008.1"/>
</dbReference>
<feature type="region of interest" description="Disordered" evidence="1">
    <location>
        <begin position="312"/>
        <end position="343"/>
    </location>
</feature>
<feature type="transmembrane region" description="Helical" evidence="2">
    <location>
        <begin position="41"/>
        <end position="59"/>
    </location>
</feature>
<evidence type="ECO:0000256" key="2">
    <source>
        <dbReference type="SAM" id="Phobius"/>
    </source>
</evidence>
<dbReference type="InterPro" id="IPR006750">
    <property type="entry name" value="YdcZ"/>
</dbReference>
<dbReference type="PANTHER" id="PTHR34821">
    <property type="entry name" value="INNER MEMBRANE PROTEIN YDCZ"/>
    <property type="match status" value="1"/>
</dbReference>
<dbReference type="AlphaFoldDB" id="A0AA42BUP3"/>
<comment type="caution">
    <text evidence="3">The sequence shown here is derived from an EMBL/GenBank/DDBJ whole genome shotgun (WGS) entry which is preliminary data.</text>
</comment>
<protein>
    <submittedName>
        <fullName evidence="3">DMT family transporter</fullName>
    </submittedName>
</protein>
<dbReference type="Proteomes" id="UP001165587">
    <property type="component" value="Unassembled WGS sequence"/>
</dbReference>
<dbReference type="EMBL" id="JANLCK010000008">
    <property type="protein sequence ID" value="MCS5727132.1"/>
    <property type="molecule type" value="Genomic_DNA"/>
</dbReference>
<feature type="transmembrane region" description="Helical" evidence="2">
    <location>
        <begin position="247"/>
        <end position="267"/>
    </location>
</feature>
<proteinExistence type="predicted"/>
<dbReference type="PANTHER" id="PTHR34821:SF2">
    <property type="entry name" value="INNER MEMBRANE PROTEIN YDCZ"/>
    <property type="match status" value="1"/>
</dbReference>
<feature type="transmembrane region" description="Helical" evidence="2">
    <location>
        <begin position="129"/>
        <end position="150"/>
    </location>
</feature>
<dbReference type="Pfam" id="PF04657">
    <property type="entry name" value="DMT_YdcZ"/>
    <property type="match status" value="2"/>
</dbReference>
<organism evidence="3 4">
    <name type="scientific">Herbiconiux oxytropis</name>
    <dbReference type="NCBI Taxonomy" id="2970915"/>
    <lineage>
        <taxon>Bacteria</taxon>
        <taxon>Bacillati</taxon>
        <taxon>Actinomycetota</taxon>
        <taxon>Actinomycetes</taxon>
        <taxon>Micrococcales</taxon>
        <taxon>Microbacteriaceae</taxon>
        <taxon>Herbiconiux</taxon>
    </lineage>
</organism>
<dbReference type="GO" id="GO:0005886">
    <property type="term" value="C:plasma membrane"/>
    <property type="evidence" value="ECO:0007669"/>
    <property type="project" value="TreeGrafter"/>
</dbReference>
<feature type="compositionally biased region" description="Gly residues" evidence="1">
    <location>
        <begin position="312"/>
        <end position="330"/>
    </location>
</feature>
<feature type="transmembrane region" description="Helical" evidence="2">
    <location>
        <begin position="221"/>
        <end position="240"/>
    </location>
</feature>
<evidence type="ECO:0000256" key="1">
    <source>
        <dbReference type="SAM" id="MobiDB-lite"/>
    </source>
</evidence>
<keyword evidence="2" id="KW-1133">Transmembrane helix</keyword>
<feature type="transmembrane region" description="Helical" evidence="2">
    <location>
        <begin position="156"/>
        <end position="174"/>
    </location>
</feature>
<name>A0AA42BUP3_9MICO</name>
<feature type="transmembrane region" description="Helical" evidence="2">
    <location>
        <begin position="96"/>
        <end position="117"/>
    </location>
</feature>
<evidence type="ECO:0000313" key="4">
    <source>
        <dbReference type="Proteomes" id="UP001165587"/>
    </source>
</evidence>
<accession>A0AA42BUP3</accession>
<keyword evidence="2" id="KW-0472">Membrane</keyword>
<feature type="transmembrane region" description="Helical" evidence="2">
    <location>
        <begin position="71"/>
        <end position="90"/>
    </location>
</feature>
<feature type="transmembrane region" description="Helical" evidence="2">
    <location>
        <begin position="186"/>
        <end position="209"/>
    </location>
</feature>
<feature type="transmembrane region" description="Helical" evidence="2">
    <location>
        <begin position="279"/>
        <end position="300"/>
    </location>
</feature>
<reference evidence="3" key="1">
    <citation type="submission" date="2022-08" db="EMBL/GenBank/DDBJ databases">
        <authorList>
            <person name="Deng Y."/>
            <person name="Han X.-F."/>
            <person name="Zhang Y.-Q."/>
        </authorList>
    </citation>
    <scope>NUCLEOTIDE SEQUENCE</scope>
    <source>
        <strain evidence="3">CPCC 203407</strain>
    </source>
</reference>
<keyword evidence="4" id="KW-1185">Reference proteome</keyword>
<sequence length="343" mass="33514">MATIAALVAGCAVAAQTSINGHTSVAVGSPVLATAVNHGSALLLSLIVALAMGALPRAARALRQRRAELRWWWFLGGLMGFVAVLAIITVTPTVGVVAVAVAVTLGQLIGSVMADSLNLGPGGRRPLNLLRTVGLGVAVIAVVVGAVGRFEVENLIVIPVVIVAGIIIAVQQAWNGWIVVVSGEFAAMSVINFATSAIFVGTALVISMLNAPIDFAALPPWAPLGGAVGAVIGVVTALTLRIIGVLSVMLCIAAGQAIAAVVLDLVVPVDALGLTPGAVLGAVLAVAAVGIAGLGALTGARRRAADARAGGAGVGEGAGAGDAAGEGAGVGDAAVPLPGSQNP</sequence>
<keyword evidence="2" id="KW-0812">Transmembrane</keyword>
<evidence type="ECO:0000313" key="3">
    <source>
        <dbReference type="EMBL" id="MCS5727132.1"/>
    </source>
</evidence>